<accession>A0A6B8RH86</accession>
<dbReference type="EMBL" id="CP034235">
    <property type="protein sequence ID" value="QGQ94748.1"/>
    <property type="molecule type" value="Genomic_DNA"/>
</dbReference>
<dbReference type="Proteomes" id="UP000426246">
    <property type="component" value="Chromosome"/>
</dbReference>
<protein>
    <submittedName>
        <fullName evidence="1">Phosphonate C-P lyase system protein PhnG</fullName>
    </submittedName>
</protein>
<dbReference type="GO" id="GO:0016829">
    <property type="term" value="F:lyase activity"/>
    <property type="evidence" value="ECO:0007669"/>
    <property type="project" value="UniProtKB-KW"/>
</dbReference>
<keyword evidence="1" id="KW-0456">Lyase</keyword>
<dbReference type="Pfam" id="PF06754">
    <property type="entry name" value="PhnG"/>
    <property type="match status" value="1"/>
</dbReference>
<organism evidence="1 2">
    <name type="scientific">Paenibacillus psychroresistens</name>
    <dbReference type="NCBI Taxonomy" id="1778678"/>
    <lineage>
        <taxon>Bacteria</taxon>
        <taxon>Bacillati</taxon>
        <taxon>Bacillota</taxon>
        <taxon>Bacilli</taxon>
        <taxon>Bacillales</taxon>
        <taxon>Paenibacillaceae</taxon>
        <taxon>Paenibacillus</taxon>
    </lineage>
</organism>
<gene>
    <name evidence="1" type="primary">phnG</name>
    <name evidence="1" type="ORF">EHS13_07560</name>
</gene>
<reference evidence="2" key="1">
    <citation type="submission" date="2018-11" db="EMBL/GenBank/DDBJ databases">
        <title>Complete genome sequence of Paenibacillus sp. ML311-T8.</title>
        <authorList>
            <person name="Nam Y.-D."/>
            <person name="Kang J."/>
            <person name="Chung W.-H."/>
            <person name="Park Y.S."/>
        </authorList>
    </citation>
    <scope>NUCLEOTIDE SEQUENCE [LARGE SCALE GENOMIC DNA]</scope>
    <source>
        <strain evidence="2">ML311-T8</strain>
    </source>
</reference>
<sequence length="147" mass="16817">MKKSRLTHILVEGAPSLLEKLALQVEQKYEVTLVREPEKSLVMNKARDSVSGNPFYMGEILITECTVSVESVYGFGAIMGEEPDRAYQLAIVDCAYNAKLPETLDWEKLLVEEELQIDYRKRLEHSRIMKSKVNFDTMGEYHAKSKS</sequence>
<name>A0A6B8RH86_9BACL</name>
<dbReference type="NCBIfam" id="TIGR03293">
    <property type="entry name" value="PhnG_redo"/>
    <property type="match status" value="1"/>
</dbReference>
<proteinExistence type="predicted"/>
<dbReference type="KEGG" id="ppsc:EHS13_07560"/>
<dbReference type="AlphaFoldDB" id="A0A6B8RH86"/>
<dbReference type="GO" id="GO:0019634">
    <property type="term" value="P:organic phosphonate metabolic process"/>
    <property type="evidence" value="ECO:0007669"/>
    <property type="project" value="InterPro"/>
</dbReference>
<dbReference type="OrthoDB" id="3182891at2"/>
<dbReference type="InterPro" id="IPR009609">
    <property type="entry name" value="Phosphonate_metab_PhnG"/>
</dbReference>
<evidence type="ECO:0000313" key="1">
    <source>
        <dbReference type="EMBL" id="QGQ94748.1"/>
    </source>
</evidence>
<keyword evidence="2" id="KW-1185">Reference proteome</keyword>
<evidence type="ECO:0000313" key="2">
    <source>
        <dbReference type="Proteomes" id="UP000426246"/>
    </source>
</evidence>
<dbReference type="RefSeq" id="WP_155699754.1">
    <property type="nucleotide sequence ID" value="NZ_CP034235.1"/>
</dbReference>
<dbReference type="GO" id="GO:0015716">
    <property type="term" value="P:organic phosphonate transport"/>
    <property type="evidence" value="ECO:0007669"/>
    <property type="project" value="InterPro"/>
</dbReference>